<dbReference type="GO" id="GO:0008658">
    <property type="term" value="F:penicillin binding"/>
    <property type="evidence" value="ECO:0007669"/>
    <property type="project" value="InterPro"/>
</dbReference>
<evidence type="ECO:0000256" key="5">
    <source>
        <dbReference type="ARBA" id="ARBA00022801"/>
    </source>
</evidence>
<dbReference type="SMART" id="SM00740">
    <property type="entry name" value="PASTA"/>
    <property type="match status" value="2"/>
</dbReference>
<dbReference type="SUPFAM" id="SSF53955">
    <property type="entry name" value="Lysozyme-like"/>
    <property type="match status" value="1"/>
</dbReference>
<dbReference type="RefSeq" id="WP_147040553.1">
    <property type="nucleotide sequence ID" value="NZ_BJUW01000017.1"/>
</dbReference>
<organism evidence="10 11">
    <name type="scientific">Microbacterium aerolatum</name>
    <dbReference type="NCBI Taxonomy" id="153731"/>
    <lineage>
        <taxon>Bacteria</taxon>
        <taxon>Bacillati</taxon>
        <taxon>Actinomycetota</taxon>
        <taxon>Actinomycetes</taxon>
        <taxon>Micrococcales</taxon>
        <taxon>Microbacteriaceae</taxon>
        <taxon>Microbacterium</taxon>
    </lineage>
</organism>
<evidence type="ECO:0000256" key="2">
    <source>
        <dbReference type="ARBA" id="ARBA00022670"/>
    </source>
</evidence>
<dbReference type="GO" id="GO:0030288">
    <property type="term" value="C:outer membrane-bounded periplasmic space"/>
    <property type="evidence" value="ECO:0007669"/>
    <property type="project" value="TreeGrafter"/>
</dbReference>
<dbReference type="InterPro" id="IPR012338">
    <property type="entry name" value="Beta-lactam/transpept-like"/>
</dbReference>
<evidence type="ECO:0000313" key="10">
    <source>
        <dbReference type="EMBL" id="GEK87693.1"/>
    </source>
</evidence>
<evidence type="ECO:0000256" key="7">
    <source>
        <dbReference type="ARBA" id="ARBA00034000"/>
    </source>
</evidence>
<dbReference type="Pfam" id="PF00912">
    <property type="entry name" value="Transgly"/>
    <property type="match status" value="1"/>
</dbReference>
<keyword evidence="2" id="KW-0645">Protease</keyword>
<dbReference type="SUPFAM" id="SSF56601">
    <property type="entry name" value="beta-lactamase/transpeptidase-like"/>
    <property type="match status" value="1"/>
</dbReference>
<dbReference type="GO" id="GO:0009002">
    <property type="term" value="F:serine-type D-Ala-D-Ala carboxypeptidase activity"/>
    <property type="evidence" value="ECO:0007669"/>
    <property type="project" value="UniProtKB-EC"/>
</dbReference>
<name>A0A511AK28_9MICO</name>
<comment type="catalytic activity">
    <reaction evidence="7">
        <text>Preferential cleavage: (Ac)2-L-Lys-D-Ala-|-D-Ala. Also transpeptidation of peptidyl-alanyl moieties that are N-acyl substituents of D-alanine.</text>
        <dbReference type="EC" id="3.4.16.4"/>
    </reaction>
</comment>
<dbReference type="EMBL" id="BJUW01000017">
    <property type="protein sequence ID" value="GEK87693.1"/>
    <property type="molecule type" value="Genomic_DNA"/>
</dbReference>
<dbReference type="Pfam" id="PF03793">
    <property type="entry name" value="PASTA"/>
    <property type="match status" value="2"/>
</dbReference>
<evidence type="ECO:0000256" key="4">
    <source>
        <dbReference type="ARBA" id="ARBA00022679"/>
    </source>
</evidence>
<evidence type="ECO:0000259" key="9">
    <source>
        <dbReference type="PROSITE" id="PS51178"/>
    </source>
</evidence>
<evidence type="ECO:0000256" key="8">
    <source>
        <dbReference type="ARBA" id="ARBA00049902"/>
    </source>
</evidence>
<proteinExistence type="predicted"/>
<dbReference type="InterPro" id="IPR001460">
    <property type="entry name" value="PCN-bd_Tpept"/>
</dbReference>
<keyword evidence="3" id="KW-0328">Glycosyltransferase</keyword>
<dbReference type="GO" id="GO:0006508">
    <property type="term" value="P:proteolysis"/>
    <property type="evidence" value="ECO:0007669"/>
    <property type="project" value="UniProtKB-KW"/>
</dbReference>
<evidence type="ECO:0000256" key="3">
    <source>
        <dbReference type="ARBA" id="ARBA00022676"/>
    </source>
</evidence>
<dbReference type="PANTHER" id="PTHR32282">
    <property type="entry name" value="BINDING PROTEIN TRANSPEPTIDASE, PUTATIVE-RELATED"/>
    <property type="match status" value="1"/>
</dbReference>
<dbReference type="InterPro" id="IPR005543">
    <property type="entry name" value="PASTA_dom"/>
</dbReference>
<dbReference type="Proteomes" id="UP000321225">
    <property type="component" value="Unassembled WGS sequence"/>
</dbReference>
<dbReference type="GO" id="GO:0008955">
    <property type="term" value="F:peptidoglycan glycosyltransferase activity"/>
    <property type="evidence" value="ECO:0007669"/>
    <property type="project" value="UniProtKB-EC"/>
</dbReference>
<keyword evidence="11" id="KW-1185">Reference proteome</keyword>
<dbReference type="OrthoDB" id="9766909at2"/>
<evidence type="ECO:0000256" key="1">
    <source>
        <dbReference type="ARBA" id="ARBA00022645"/>
    </source>
</evidence>
<dbReference type="InterPro" id="IPR023346">
    <property type="entry name" value="Lysozyme-like_dom_sf"/>
</dbReference>
<dbReference type="PROSITE" id="PS51178">
    <property type="entry name" value="PASTA"/>
    <property type="match status" value="2"/>
</dbReference>
<dbReference type="GO" id="GO:0009252">
    <property type="term" value="P:peptidoglycan biosynthetic process"/>
    <property type="evidence" value="ECO:0007669"/>
    <property type="project" value="TreeGrafter"/>
</dbReference>
<keyword evidence="4" id="KW-0808">Transferase</keyword>
<evidence type="ECO:0000256" key="6">
    <source>
        <dbReference type="ARBA" id="ARBA00023268"/>
    </source>
</evidence>
<dbReference type="InterPro" id="IPR001264">
    <property type="entry name" value="Glyco_trans_51"/>
</dbReference>
<dbReference type="Gene3D" id="3.40.710.10">
    <property type="entry name" value="DD-peptidase/beta-lactamase superfamily"/>
    <property type="match status" value="1"/>
</dbReference>
<feature type="domain" description="PASTA" evidence="9">
    <location>
        <begin position="792"/>
        <end position="853"/>
    </location>
</feature>
<keyword evidence="6" id="KW-0511">Multifunctional enzyme</keyword>
<keyword evidence="1 10" id="KW-0121">Carboxypeptidase</keyword>
<protein>
    <submittedName>
        <fullName evidence="10">Carboxypeptidase</fullName>
    </submittedName>
</protein>
<reference evidence="10 11" key="1">
    <citation type="submission" date="2019-07" db="EMBL/GenBank/DDBJ databases">
        <title>Whole genome shotgun sequence of Microbacterium aerolatum NBRC 103071.</title>
        <authorList>
            <person name="Hosoyama A."/>
            <person name="Uohara A."/>
            <person name="Ohji S."/>
            <person name="Ichikawa N."/>
        </authorList>
    </citation>
    <scope>NUCLEOTIDE SEQUENCE [LARGE SCALE GENOMIC DNA]</scope>
    <source>
        <strain evidence="10 11">NBRC 103071</strain>
    </source>
</reference>
<dbReference type="Gene3D" id="3.30.10.20">
    <property type="match status" value="2"/>
</dbReference>
<dbReference type="InterPro" id="IPR050396">
    <property type="entry name" value="Glycosyltr_51/Transpeptidase"/>
</dbReference>
<dbReference type="PANTHER" id="PTHR32282:SF33">
    <property type="entry name" value="PEPTIDOGLYCAN GLYCOSYLTRANSFERASE"/>
    <property type="match status" value="1"/>
</dbReference>
<comment type="caution">
    <text evidence="10">The sequence shown here is derived from an EMBL/GenBank/DDBJ whole genome shotgun (WGS) entry which is preliminary data.</text>
</comment>
<sequence>MPQKNRTAKGVLGGLLGLVGLSAVAGILVTATVTPALAVAGAAGSQALDLFEKLPSYLEIDAPMEPSTFYGTGKDGKPFAMATFFDQNRTQVTFDQINPVMYDAVLSSEDKSFYEHGGVNIGATAKALIDNLRGTSSRGASTISQQYVKNVLVQQCEQGVLPGSEGYSDTIAQCWLDATNASGSDGIERKLQEMRYAIQIEKDYSKNEILLGYLNIASFGGTVYGIEAAANYYFNTSAANLTVAQAATLAGIVQNPNTYRIDMKGGTTTDSDGNAVNSEADGYKLTLDRRHYVLGRMLADGKITQAQYDEADASPIVPDIKPPSQGCAAAGNNAYFCQYVKTIVLSDPAFGDSGPERTKALYRDGLDIYTTLDMRVQEPSIIALRERVPANYDNQNFGAAGVTVEPSTGRVLAMTQNTNFRETTTDDQAFTSLVYASDQAHGGSGGFPVGSAYKLFTLIDWLEKGHSVNESINGRNQTLKMPAKCVGETYTFDTKTVGNFANNPGYTGTPMVFTRNSLNSGYFAMASKLDICDINKVADRMGVNPAKGGSTTDENYAFNVLGDKYISPLDMAGAYATVANKGTYCEPKAIDKVVNQEGEELPVPESKCSQVITPEVAATAAYALQGVMQRGGTGQDANPWDGTPLIGKTGSHNDYSTMMIESSTKATTAVFVGRTKGDESIWGQWTNGNLLQNIRYGIARDMQAAANQLLGGGDQFPKPDQNLTRRVLADLPSVVGQSVEDATRTLEEAGFSVSVATPIDSDVAAGLIAEQDPGAGRVATGTTVTITPSTGKPAAAAVPNVVGQKYAQAKKTIEDAGFKVAAPNCKGGDEVVAQVPTSGKATPGSTVTLACAGGNGDGDGD</sequence>
<evidence type="ECO:0000313" key="11">
    <source>
        <dbReference type="Proteomes" id="UP000321225"/>
    </source>
</evidence>
<dbReference type="CDD" id="cd06577">
    <property type="entry name" value="PASTA_pknB"/>
    <property type="match status" value="2"/>
</dbReference>
<comment type="catalytic activity">
    <reaction evidence="8">
        <text>[GlcNAc-(1-&gt;4)-Mur2Ac(oyl-L-Ala-gamma-D-Glu-L-Lys-D-Ala-D-Ala)](n)-di-trans,octa-cis-undecaprenyl diphosphate + beta-D-GlcNAc-(1-&gt;4)-Mur2Ac(oyl-L-Ala-gamma-D-Glu-L-Lys-D-Ala-D-Ala)-di-trans,octa-cis-undecaprenyl diphosphate = [GlcNAc-(1-&gt;4)-Mur2Ac(oyl-L-Ala-gamma-D-Glu-L-Lys-D-Ala-D-Ala)](n+1)-di-trans,octa-cis-undecaprenyl diphosphate + di-trans,octa-cis-undecaprenyl diphosphate + H(+)</text>
        <dbReference type="Rhea" id="RHEA:23708"/>
        <dbReference type="Rhea" id="RHEA-COMP:9602"/>
        <dbReference type="Rhea" id="RHEA-COMP:9603"/>
        <dbReference type="ChEBI" id="CHEBI:15378"/>
        <dbReference type="ChEBI" id="CHEBI:58405"/>
        <dbReference type="ChEBI" id="CHEBI:60033"/>
        <dbReference type="ChEBI" id="CHEBI:78435"/>
        <dbReference type="EC" id="2.4.99.28"/>
    </reaction>
</comment>
<gene>
    <name evidence="10" type="ORF">MAE01_28690</name>
</gene>
<dbReference type="Gene3D" id="1.10.3810.10">
    <property type="entry name" value="Biosynthetic peptidoglycan transglycosylase-like"/>
    <property type="match status" value="1"/>
</dbReference>
<dbReference type="Pfam" id="PF00905">
    <property type="entry name" value="Transpeptidase"/>
    <property type="match status" value="1"/>
</dbReference>
<dbReference type="AlphaFoldDB" id="A0A511AK28"/>
<keyword evidence="5" id="KW-0378">Hydrolase</keyword>
<feature type="domain" description="PASTA" evidence="9">
    <location>
        <begin position="718"/>
        <end position="790"/>
    </location>
</feature>
<accession>A0A511AK28</accession>
<dbReference type="InterPro" id="IPR036950">
    <property type="entry name" value="PBP_transglycosylase"/>
</dbReference>